<organism evidence="1 2">
    <name type="scientific">Paenibacillus selenitireducens</name>
    <dbReference type="NCBI Taxonomy" id="1324314"/>
    <lineage>
        <taxon>Bacteria</taxon>
        <taxon>Bacillati</taxon>
        <taxon>Bacillota</taxon>
        <taxon>Bacilli</taxon>
        <taxon>Bacillales</taxon>
        <taxon>Paenibacillaceae</taxon>
        <taxon>Paenibacillus</taxon>
    </lineage>
</organism>
<name>A0A1T2X9R4_9BACL</name>
<protein>
    <submittedName>
        <fullName evidence="1">Uncharacterized protein</fullName>
    </submittedName>
</protein>
<dbReference type="EMBL" id="MSZX01000006">
    <property type="protein sequence ID" value="OPA76631.1"/>
    <property type="molecule type" value="Genomic_DNA"/>
</dbReference>
<accession>A0A1T2X9R4</accession>
<comment type="caution">
    <text evidence="1">The sequence shown here is derived from an EMBL/GenBank/DDBJ whole genome shotgun (WGS) entry which is preliminary data.</text>
</comment>
<evidence type="ECO:0000313" key="2">
    <source>
        <dbReference type="Proteomes" id="UP000190188"/>
    </source>
</evidence>
<dbReference type="Proteomes" id="UP000190188">
    <property type="component" value="Unassembled WGS sequence"/>
</dbReference>
<proteinExistence type="predicted"/>
<keyword evidence="2" id="KW-1185">Reference proteome</keyword>
<gene>
    <name evidence="1" type="ORF">BVG16_15730</name>
</gene>
<evidence type="ECO:0000313" key="1">
    <source>
        <dbReference type="EMBL" id="OPA76631.1"/>
    </source>
</evidence>
<dbReference type="STRING" id="1324314.BVG16_15730"/>
<sequence length="65" mass="7879">MSKSFRTERFTWEKGDLQVVATPEQLQCHDCRFRTDRTAKCEKFTKCKPDYVLKRLKDCPEYEKE</sequence>
<reference evidence="1 2" key="1">
    <citation type="submission" date="2017-01" db="EMBL/GenBank/DDBJ databases">
        <title>Genome analysis of Paenibacillus selenitrireducens ES3-24.</title>
        <authorList>
            <person name="Xu D."/>
            <person name="Yao R."/>
            <person name="Zheng S."/>
        </authorList>
    </citation>
    <scope>NUCLEOTIDE SEQUENCE [LARGE SCALE GENOMIC DNA]</scope>
    <source>
        <strain evidence="1 2">ES3-24</strain>
    </source>
</reference>
<dbReference type="AlphaFoldDB" id="A0A1T2X9R4"/>